<organism evidence="1 2">
    <name type="scientific">Bradyrhizobium quebecense</name>
    <dbReference type="NCBI Taxonomy" id="2748629"/>
    <lineage>
        <taxon>Bacteria</taxon>
        <taxon>Pseudomonadati</taxon>
        <taxon>Pseudomonadota</taxon>
        <taxon>Alphaproteobacteria</taxon>
        <taxon>Hyphomicrobiales</taxon>
        <taxon>Nitrobacteraceae</taxon>
        <taxon>Bradyrhizobium</taxon>
    </lineage>
</organism>
<protein>
    <submittedName>
        <fullName evidence="1">Uncharacterized protein</fullName>
    </submittedName>
</protein>
<evidence type="ECO:0000313" key="2">
    <source>
        <dbReference type="Proteomes" id="UP000692816"/>
    </source>
</evidence>
<sequence>MLLMGSKGSLLAIELPPLEHGLVRVMGNLVYFPESRRANHEEVASRADIRHSFRQALLMLELQLLQIGGLVAVCPAGGARTKLQQQHDQLLGRLAVTRQHARALIGD</sequence>
<gene>
    <name evidence="1" type="ORF">J4P68_0027705</name>
</gene>
<keyword evidence="2" id="KW-1185">Reference proteome</keyword>
<dbReference type="EMBL" id="CP088282">
    <property type="protein sequence ID" value="UGY00884.1"/>
    <property type="molecule type" value="Genomic_DNA"/>
</dbReference>
<evidence type="ECO:0000313" key="1">
    <source>
        <dbReference type="EMBL" id="UGY00884.1"/>
    </source>
</evidence>
<reference evidence="1 2" key="1">
    <citation type="journal article" date="2021" name="Int. J. Syst. Evol. Microbiol.">
        <title>Bradyrhizobium septentrionale sp. nov. (sv. septentrionale) and Bradyrhizobium quebecense sp. nov. (sv. septentrionale) associated with legumes native to Canada possess rearranged symbiosis genes and numerous insertion sequences.</title>
        <authorList>
            <person name="Bromfield E.S.P."/>
            <person name="Cloutier S."/>
        </authorList>
    </citation>
    <scope>NUCLEOTIDE SEQUENCE [LARGE SCALE GENOMIC DNA]</scope>
    <source>
        <strain evidence="1 2">12S5</strain>
    </source>
</reference>
<name>A0ACD3V3G8_9BRAD</name>
<proteinExistence type="predicted"/>
<dbReference type="Proteomes" id="UP000692816">
    <property type="component" value="Chromosome"/>
</dbReference>
<accession>A0ACD3V3G8</accession>